<evidence type="ECO:0008006" key="4">
    <source>
        <dbReference type="Google" id="ProtNLM"/>
    </source>
</evidence>
<gene>
    <name evidence="2" type="ORF">THASP1DRAFT_28647</name>
</gene>
<dbReference type="AlphaFoldDB" id="A0A4P9XUE3"/>
<proteinExistence type="predicted"/>
<feature type="compositionally biased region" description="Polar residues" evidence="1">
    <location>
        <begin position="139"/>
        <end position="156"/>
    </location>
</feature>
<dbReference type="OrthoDB" id="1875751at2759"/>
<dbReference type="EMBL" id="KZ992504">
    <property type="protein sequence ID" value="RKP09572.1"/>
    <property type="molecule type" value="Genomic_DNA"/>
</dbReference>
<organism evidence="2 3">
    <name type="scientific">Thamnocephalis sphaerospora</name>
    <dbReference type="NCBI Taxonomy" id="78915"/>
    <lineage>
        <taxon>Eukaryota</taxon>
        <taxon>Fungi</taxon>
        <taxon>Fungi incertae sedis</taxon>
        <taxon>Zoopagomycota</taxon>
        <taxon>Zoopagomycotina</taxon>
        <taxon>Zoopagomycetes</taxon>
        <taxon>Zoopagales</taxon>
        <taxon>Sigmoideomycetaceae</taxon>
        <taxon>Thamnocephalis</taxon>
    </lineage>
</organism>
<dbReference type="Proteomes" id="UP000271241">
    <property type="component" value="Unassembled WGS sequence"/>
</dbReference>
<feature type="region of interest" description="Disordered" evidence="1">
    <location>
        <begin position="139"/>
        <end position="169"/>
    </location>
</feature>
<sequence>MNAASGPASSALKRAFVSAMDGVATTANTRQSAAKGFAQPAATRSISQTRSVRFITPRPLQNLRETEQLADHFRGFGRLVAYRVFRCQDTHRRTSVGLIQFASDAKLDELDSLPIQKIPALDDMEVRILPTEYQSFTRSLNRRPSLSTRTHANASEASEGVAPENTPVA</sequence>
<name>A0A4P9XUE3_9FUNG</name>
<reference evidence="3" key="1">
    <citation type="journal article" date="2018" name="Nat. Microbiol.">
        <title>Leveraging single-cell genomics to expand the fungal tree of life.</title>
        <authorList>
            <person name="Ahrendt S.R."/>
            <person name="Quandt C.A."/>
            <person name="Ciobanu D."/>
            <person name="Clum A."/>
            <person name="Salamov A."/>
            <person name="Andreopoulos B."/>
            <person name="Cheng J.F."/>
            <person name="Woyke T."/>
            <person name="Pelin A."/>
            <person name="Henrissat B."/>
            <person name="Reynolds N.K."/>
            <person name="Benny G.L."/>
            <person name="Smith M.E."/>
            <person name="James T.Y."/>
            <person name="Grigoriev I.V."/>
        </authorList>
    </citation>
    <scope>NUCLEOTIDE SEQUENCE [LARGE SCALE GENOMIC DNA]</scope>
    <source>
        <strain evidence="3">RSA 1356</strain>
    </source>
</reference>
<protein>
    <recommendedName>
        <fullName evidence="4">RRM domain-containing protein</fullName>
    </recommendedName>
</protein>
<accession>A0A4P9XUE3</accession>
<evidence type="ECO:0000256" key="1">
    <source>
        <dbReference type="SAM" id="MobiDB-lite"/>
    </source>
</evidence>
<evidence type="ECO:0000313" key="3">
    <source>
        <dbReference type="Proteomes" id="UP000271241"/>
    </source>
</evidence>
<evidence type="ECO:0000313" key="2">
    <source>
        <dbReference type="EMBL" id="RKP09572.1"/>
    </source>
</evidence>
<keyword evidence="3" id="KW-1185">Reference proteome</keyword>